<feature type="region of interest" description="Disordered" evidence="1">
    <location>
        <begin position="492"/>
        <end position="518"/>
    </location>
</feature>
<dbReference type="STRING" id="37001.A0A1A9WD17"/>
<feature type="domain" description="cGMP-dependent protein kinase interacting" evidence="2">
    <location>
        <begin position="448"/>
        <end position="516"/>
    </location>
</feature>
<feature type="compositionally biased region" description="Basic and acidic residues" evidence="1">
    <location>
        <begin position="495"/>
        <end position="518"/>
    </location>
</feature>
<feature type="compositionally biased region" description="Polar residues" evidence="1">
    <location>
        <begin position="408"/>
        <end position="418"/>
    </location>
</feature>
<dbReference type="Pfam" id="PF15898">
    <property type="entry name" value="PRKG1_interact"/>
    <property type="match status" value="1"/>
</dbReference>
<reference evidence="4" key="1">
    <citation type="submission" date="2014-03" db="EMBL/GenBank/DDBJ databases">
        <authorList>
            <person name="Aksoy S."/>
            <person name="Warren W."/>
            <person name="Wilson R.K."/>
        </authorList>
    </citation>
    <scope>NUCLEOTIDE SEQUENCE [LARGE SCALE GENOMIC DNA]</scope>
    <source>
        <strain evidence="4">IAEA</strain>
    </source>
</reference>
<dbReference type="Gene3D" id="6.10.250.1820">
    <property type="match status" value="1"/>
</dbReference>
<keyword evidence="4" id="KW-1185">Reference proteome</keyword>
<evidence type="ECO:0000259" key="2">
    <source>
        <dbReference type="Pfam" id="PF15898"/>
    </source>
</evidence>
<proteinExistence type="predicted"/>
<feature type="compositionally biased region" description="Low complexity" evidence="1">
    <location>
        <begin position="419"/>
        <end position="431"/>
    </location>
</feature>
<dbReference type="VEuPathDB" id="VectorBase:GBRI015095"/>
<dbReference type="Proteomes" id="UP000091820">
    <property type="component" value="Unassembled WGS sequence"/>
</dbReference>
<feature type="compositionally biased region" description="Low complexity" evidence="1">
    <location>
        <begin position="8"/>
        <end position="25"/>
    </location>
</feature>
<dbReference type="EnsemblMetazoa" id="GBRI015095-RA">
    <property type="protein sequence ID" value="GBRI015095-PA"/>
    <property type="gene ID" value="GBRI015095"/>
</dbReference>
<reference evidence="3" key="2">
    <citation type="submission" date="2020-05" db="UniProtKB">
        <authorList>
            <consortium name="EnsemblMetazoa"/>
        </authorList>
    </citation>
    <scope>IDENTIFICATION</scope>
    <source>
        <strain evidence="3">IAEA</strain>
    </source>
</reference>
<dbReference type="AlphaFoldDB" id="A0A1A9WD17"/>
<feature type="region of interest" description="Disordered" evidence="1">
    <location>
        <begin position="319"/>
        <end position="352"/>
    </location>
</feature>
<accession>A0A1A9WD17</accession>
<dbReference type="GO" id="GO:0019901">
    <property type="term" value="F:protein kinase binding"/>
    <property type="evidence" value="ECO:0007669"/>
    <property type="project" value="InterPro"/>
</dbReference>
<evidence type="ECO:0000313" key="3">
    <source>
        <dbReference type="EnsemblMetazoa" id="GBRI015095-PA"/>
    </source>
</evidence>
<name>A0A1A9WD17_9MUSC</name>
<sequence length="518" mass="56059">MSFRSRSRTTQPLPTTRRRSLSSSRAQCNGSYNFGGSSTNGYSSIASRPLSTGYYQNGVVANGSFYQSPYASSVYNPRDNLYATASTVSAGGGRNDYYSNGNGLNHYRQDNCKVNQQKQPNHQLLHHHVFTVAFLPSSASASASGAYLNNTTAGASTSYMPSSSSILSSSNNKHNSKNPTKTVKSYLRSAPSSQESLINSKPSISSSSLSSSSAYSASSILSNSVYGNVVNQCNIEVNSKISISSAASNVYEPQSSSSRYTTNTNTQYSSDRYSHPYASTYDNGVTTASLSFNMGSSKNGSGTTSLTKSNSFKIPHSYSQTAGRSLHKSLSSSSSNLNTYHHPPANVNGTITGTSSASVAAAIVSRSNSLREQERKSRTRSRSRSAAQRSLSASSEKSEGYESGGESRQPSRSRLTGMTSSSTPSASSNCASDEKKSSEKSESVDNVDYKALWEAVKMENEKLKQQLKKKDEEIIQTRATLERLANATTKNSLSEIEKRERRTMERKLSELEEELKFH</sequence>
<dbReference type="InterPro" id="IPR031775">
    <property type="entry name" value="PRKG1_interact"/>
</dbReference>
<feature type="compositionally biased region" description="Low complexity" evidence="1">
    <location>
        <begin position="159"/>
        <end position="173"/>
    </location>
</feature>
<feature type="region of interest" description="Disordered" evidence="1">
    <location>
        <begin position="1"/>
        <end position="28"/>
    </location>
</feature>
<feature type="compositionally biased region" description="Basic and acidic residues" evidence="1">
    <location>
        <begin position="432"/>
        <end position="443"/>
    </location>
</feature>
<organism evidence="3 4">
    <name type="scientific">Glossina brevipalpis</name>
    <dbReference type="NCBI Taxonomy" id="37001"/>
    <lineage>
        <taxon>Eukaryota</taxon>
        <taxon>Metazoa</taxon>
        <taxon>Ecdysozoa</taxon>
        <taxon>Arthropoda</taxon>
        <taxon>Hexapoda</taxon>
        <taxon>Insecta</taxon>
        <taxon>Pterygota</taxon>
        <taxon>Neoptera</taxon>
        <taxon>Endopterygota</taxon>
        <taxon>Diptera</taxon>
        <taxon>Brachycera</taxon>
        <taxon>Muscomorpha</taxon>
        <taxon>Hippoboscoidea</taxon>
        <taxon>Glossinidae</taxon>
        <taxon>Glossina</taxon>
    </lineage>
</organism>
<feature type="region of interest" description="Disordered" evidence="1">
    <location>
        <begin position="159"/>
        <end position="210"/>
    </location>
</feature>
<feature type="compositionally biased region" description="Low complexity" evidence="1">
    <location>
        <begin position="384"/>
        <end position="395"/>
    </location>
</feature>
<evidence type="ECO:0000313" key="4">
    <source>
        <dbReference type="Proteomes" id="UP000091820"/>
    </source>
</evidence>
<feature type="compositionally biased region" description="Low complexity" evidence="1">
    <location>
        <begin position="196"/>
        <end position="210"/>
    </location>
</feature>
<feature type="region of interest" description="Disordered" evidence="1">
    <location>
        <begin position="364"/>
        <end position="445"/>
    </location>
</feature>
<evidence type="ECO:0000256" key="1">
    <source>
        <dbReference type="SAM" id="MobiDB-lite"/>
    </source>
</evidence>
<protein>
    <recommendedName>
        <fullName evidence="2">cGMP-dependent protein kinase interacting domain-containing protein</fullName>
    </recommendedName>
</protein>
<feature type="compositionally biased region" description="Low complexity" evidence="1">
    <location>
        <begin position="329"/>
        <end position="338"/>
    </location>
</feature>